<sequence>MTAPHQESAAPMGNNPGETLRKAREDKGWPLSAVAQQLNLTERSLARIEAGDFSQLPGHTFARGYVRAYAKLLGLDQNRLVQEFDQHTGTNASGSNVNSLGRIEEPGRLSRSFMRFFGFALLLVLAAVAWYWWQERTAREVTTRPVSALERIEVQGADGTTEIHLLDRADEAADQQAAPRTEQSGPLGDPQPSETTESSDATQAPPASVDPSNTAAPAGEAAHSLPLELPASVGESPAASAASAEAPAPVAASTPSAVAAAPGEVQLELRFTADCWTRVSDADGRVLFSALAKAGTTRTVSGKAPLDVHLGYARGAQLSYNGENVNLASHMRGETARLKLGQ</sequence>
<keyword evidence="2" id="KW-0812">Transmembrane</keyword>
<proteinExistence type="predicted"/>
<name>A0A2N8S5W7_STUST</name>
<dbReference type="Pfam" id="PF13464">
    <property type="entry name" value="RodZ_C"/>
    <property type="match status" value="1"/>
</dbReference>
<dbReference type="InterPro" id="IPR001387">
    <property type="entry name" value="Cro/C1-type_HTH"/>
</dbReference>
<dbReference type="CDD" id="cd00093">
    <property type="entry name" value="HTH_XRE"/>
    <property type="match status" value="1"/>
</dbReference>
<evidence type="ECO:0000313" key="5">
    <source>
        <dbReference type="Proteomes" id="UP000235925"/>
    </source>
</evidence>
<protein>
    <submittedName>
        <fullName evidence="4">DUF4115 domain-containing protein</fullName>
    </submittedName>
</protein>
<feature type="compositionally biased region" description="Polar residues" evidence="1">
    <location>
        <begin position="192"/>
        <end position="202"/>
    </location>
</feature>
<dbReference type="AlphaFoldDB" id="A0A2N8S5W7"/>
<keyword evidence="2" id="KW-0472">Membrane</keyword>
<feature type="domain" description="HTH cro/C1-type" evidence="3">
    <location>
        <begin position="20"/>
        <end position="51"/>
    </location>
</feature>
<dbReference type="Pfam" id="PF13413">
    <property type="entry name" value="HTH_25"/>
    <property type="match status" value="1"/>
</dbReference>
<dbReference type="EMBL" id="POUN01000001">
    <property type="protein sequence ID" value="PNF82022.1"/>
    <property type="molecule type" value="Genomic_DNA"/>
</dbReference>
<feature type="region of interest" description="Disordered" evidence="1">
    <location>
        <begin position="1"/>
        <end position="22"/>
    </location>
</feature>
<dbReference type="PANTHER" id="PTHR34475">
    <property type="match status" value="1"/>
</dbReference>
<gene>
    <name evidence="4" type="ORF">CXK92_00665</name>
</gene>
<feature type="transmembrane region" description="Helical" evidence="2">
    <location>
        <begin position="112"/>
        <end position="133"/>
    </location>
</feature>
<dbReference type="OrthoDB" id="9790252at2"/>
<dbReference type="InterPro" id="IPR050400">
    <property type="entry name" value="Bact_Cytoskel_RodZ"/>
</dbReference>
<dbReference type="SUPFAM" id="SSF47413">
    <property type="entry name" value="lambda repressor-like DNA-binding domains"/>
    <property type="match status" value="1"/>
</dbReference>
<comment type="caution">
    <text evidence="4">The sequence shown here is derived from an EMBL/GenBank/DDBJ whole genome shotgun (WGS) entry which is preliminary data.</text>
</comment>
<organism evidence="4 5">
    <name type="scientific">Stutzerimonas stutzeri</name>
    <name type="common">Pseudomonas stutzeri</name>
    <dbReference type="NCBI Taxonomy" id="316"/>
    <lineage>
        <taxon>Bacteria</taxon>
        <taxon>Pseudomonadati</taxon>
        <taxon>Pseudomonadota</taxon>
        <taxon>Gammaproteobacteria</taxon>
        <taxon>Pseudomonadales</taxon>
        <taxon>Pseudomonadaceae</taxon>
        <taxon>Stutzerimonas</taxon>
    </lineage>
</organism>
<feature type="region of interest" description="Disordered" evidence="1">
    <location>
        <begin position="172"/>
        <end position="221"/>
    </location>
</feature>
<dbReference type="InterPro" id="IPR010982">
    <property type="entry name" value="Lambda_DNA-bd_dom_sf"/>
</dbReference>
<evidence type="ECO:0000313" key="4">
    <source>
        <dbReference type="EMBL" id="PNF82022.1"/>
    </source>
</evidence>
<accession>A0A2N8S5W7</accession>
<evidence type="ECO:0000256" key="1">
    <source>
        <dbReference type="SAM" id="MobiDB-lite"/>
    </source>
</evidence>
<reference evidence="4 5" key="1">
    <citation type="submission" date="2018-01" db="EMBL/GenBank/DDBJ databases">
        <title>Denitrification phenotypes of diverse strains of Pseudomonas stutzeri.</title>
        <authorList>
            <person name="Milligan D.A."/>
            <person name="Bergaust L."/>
            <person name="Bakken L.R."/>
            <person name="Frostegard A."/>
        </authorList>
    </citation>
    <scope>NUCLEOTIDE SEQUENCE [LARGE SCALE GENOMIC DNA]</scope>
    <source>
        <strain evidence="4 5">KC</strain>
    </source>
</reference>
<dbReference type="Proteomes" id="UP000235925">
    <property type="component" value="Unassembled WGS sequence"/>
</dbReference>
<dbReference type="InterPro" id="IPR025194">
    <property type="entry name" value="RodZ-like_C"/>
</dbReference>
<dbReference type="GO" id="GO:0003677">
    <property type="term" value="F:DNA binding"/>
    <property type="evidence" value="ECO:0007669"/>
    <property type="project" value="InterPro"/>
</dbReference>
<evidence type="ECO:0000256" key="2">
    <source>
        <dbReference type="SAM" id="Phobius"/>
    </source>
</evidence>
<evidence type="ECO:0000259" key="3">
    <source>
        <dbReference type="PROSITE" id="PS50943"/>
    </source>
</evidence>
<keyword evidence="2" id="KW-1133">Transmembrane helix</keyword>
<dbReference type="Gene3D" id="1.10.260.40">
    <property type="entry name" value="lambda repressor-like DNA-binding domains"/>
    <property type="match status" value="1"/>
</dbReference>
<dbReference type="RefSeq" id="WP_102823159.1">
    <property type="nucleotide sequence ID" value="NZ_CP139348.1"/>
</dbReference>
<dbReference type="PANTHER" id="PTHR34475:SF1">
    <property type="entry name" value="CYTOSKELETON PROTEIN RODZ"/>
    <property type="match status" value="1"/>
</dbReference>
<dbReference type="PROSITE" id="PS50943">
    <property type="entry name" value="HTH_CROC1"/>
    <property type="match status" value="1"/>
</dbReference>